<dbReference type="EMBL" id="JARBHB010000013">
    <property type="protein sequence ID" value="KAJ8869667.1"/>
    <property type="molecule type" value="Genomic_DNA"/>
</dbReference>
<evidence type="ECO:0000313" key="3">
    <source>
        <dbReference type="Proteomes" id="UP001159363"/>
    </source>
</evidence>
<accession>A0ABQ9GDU6</accession>
<proteinExistence type="predicted"/>
<organism evidence="2 3">
    <name type="scientific">Dryococelus australis</name>
    <dbReference type="NCBI Taxonomy" id="614101"/>
    <lineage>
        <taxon>Eukaryota</taxon>
        <taxon>Metazoa</taxon>
        <taxon>Ecdysozoa</taxon>
        <taxon>Arthropoda</taxon>
        <taxon>Hexapoda</taxon>
        <taxon>Insecta</taxon>
        <taxon>Pterygota</taxon>
        <taxon>Neoptera</taxon>
        <taxon>Polyneoptera</taxon>
        <taxon>Phasmatodea</taxon>
        <taxon>Verophasmatodea</taxon>
        <taxon>Anareolatae</taxon>
        <taxon>Phasmatidae</taxon>
        <taxon>Eurycanthinae</taxon>
        <taxon>Dryococelus</taxon>
    </lineage>
</organism>
<dbReference type="Proteomes" id="UP001159363">
    <property type="component" value="Chromosome 12"/>
</dbReference>
<evidence type="ECO:0000313" key="2">
    <source>
        <dbReference type="EMBL" id="KAJ8869667.1"/>
    </source>
</evidence>
<gene>
    <name evidence="2" type="ORF">PR048_028660</name>
</gene>
<keyword evidence="3" id="KW-1185">Reference proteome</keyword>
<feature type="region of interest" description="Disordered" evidence="1">
    <location>
        <begin position="75"/>
        <end position="121"/>
    </location>
</feature>
<sequence>MAPFRLNNTMNILLRLDWPLQGLRSCTLRGGGATSASRAVVVSNKFRGIGREVRKGVYNLGAMAAPGDLLPAVAGGPARVLPDERTTSRGQSSSRDEPAVEKASARHHQREGDKSFGGIFNHSTLMHNTTRLLPRGNWAQSQAGSLPDFGMLGDRTGRCRWSAGFFSGISRYPLLHSGAAPYSPRCTLIGSQDLTAKSPLNLVTHSLTHSLSAQYVYFLDYEHDKASVVAKLQELREMVANMKTLVQFRGLPGVTCRRVNRSMVCHPKDWLSFFPAGRPVSSFKQTLLSREFGAMRVKRGERGVAPKCMTMGENPEKTLRPAGTSGPIATCEDPGAAPPWNRTRFALVGGGRSSHCPTAAPTNPAVNKLIESADTGLIDGEARRNGRGACRIFRIV</sequence>
<name>A0ABQ9GDU6_9NEOP</name>
<reference evidence="2 3" key="1">
    <citation type="submission" date="2023-02" db="EMBL/GenBank/DDBJ databases">
        <title>LHISI_Scaffold_Assembly.</title>
        <authorList>
            <person name="Stuart O.P."/>
            <person name="Cleave R."/>
            <person name="Magrath M.J.L."/>
            <person name="Mikheyev A.S."/>
        </authorList>
    </citation>
    <scope>NUCLEOTIDE SEQUENCE [LARGE SCALE GENOMIC DNA]</scope>
    <source>
        <strain evidence="2">Daus_M_001</strain>
        <tissue evidence="2">Leg muscle</tissue>
    </source>
</reference>
<protein>
    <submittedName>
        <fullName evidence="2">Uncharacterized protein</fullName>
    </submittedName>
</protein>
<comment type="caution">
    <text evidence="2">The sequence shown here is derived from an EMBL/GenBank/DDBJ whole genome shotgun (WGS) entry which is preliminary data.</text>
</comment>
<evidence type="ECO:0000256" key="1">
    <source>
        <dbReference type="SAM" id="MobiDB-lite"/>
    </source>
</evidence>
<feature type="compositionally biased region" description="Basic and acidic residues" evidence="1">
    <location>
        <begin position="94"/>
        <end position="114"/>
    </location>
</feature>